<name>A0A7E4UVU4_PANRE</name>
<feature type="binding site" evidence="5">
    <location>
        <position position="149"/>
    </location>
    <ligand>
        <name>substrate</name>
    </ligand>
</feature>
<dbReference type="PROSITE" id="PS00062">
    <property type="entry name" value="ALDOKETO_REDUCTASE_2"/>
    <property type="match status" value="1"/>
</dbReference>
<feature type="active site" description="Proton donor" evidence="4">
    <location>
        <position position="87"/>
    </location>
</feature>
<dbReference type="PIRSF" id="PIRSF000097">
    <property type="entry name" value="AKR"/>
    <property type="match status" value="1"/>
</dbReference>
<evidence type="ECO:0000256" key="6">
    <source>
        <dbReference type="PIRSR" id="PIRSR000097-3"/>
    </source>
</evidence>
<evidence type="ECO:0000259" key="7">
    <source>
        <dbReference type="Pfam" id="PF00248"/>
    </source>
</evidence>
<keyword evidence="8" id="KW-1185">Reference proteome</keyword>
<accession>A0A7E4UVU4</accession>
<evidence type="ECO:0000256" key="3">
    <source>
        <dbReference type="ARBA" id="ARBA00023002"/>
    </source>
</evidence>
<dbReference type="Gene3D" id="3.20.20.100">
    <property type="entry name" value="NADP-dependent oxidoreductase domain"/>
    <property type="match status" value="1"/>
</dbReference>
<evidence type="ECO:0000256" key="2">
    <source>
        <dbReference type="ARBA" id="ARBA00022857"/>
    </source>
</evidence>
<dbReference type="InterPro" id="IPR018170">
    <property type="entry name" value="Aldo/ket_reductase_CS"/>
</dbReference>
<keyword evidence="3" id="KW-0560">Oxidoreductase</keyword>
<dbReference type="PRINTS" id="PR00069">
    <property type="entry name" value="ALDKETRDTASE"/>
</dbReference>
<keyword evidence="2" id="KW-0521">NADP</keyword>
<proteinExistence type="inferred from homology"/>
<dbReference type="Proteomes" id="UP000492821">
    <property type="component" value="Unassembled WGS sequence"/>
</dbReference>
<feature type="site" description="Lowers pKa of active site Tyr" evidence="6">
    <location>
        <position position="116"/>
    </location>
</feature>
<dbReference type="GO" id="GO:0016491">
    <property type="term" value="F:oxidoreductase activity"/>
    <property type="evidence" value="ECO:0007669"/>
    <property type="project" value="UniProtKB-KW"/>
</dbReference>
<feature type="domain" description="NADP-dependent oxidoreductase" evidence="7">
    <location>
        <begin position="55"/>
        <end position="332"/>
    </location>
</feature>
<dbReference type="PANTHER" id="PTHR11732">
    <property type="entry name" value="ALDO/KETO REDUCTASE"/>
    <property type="match status" value="1"/>
</dbReference>
<dbReference type="PROSITE" id="PS00063">
    <property type="entry name" value="ALDOKETO_REDUCTASE_3"/>
    <property type="match status" value="1"/>
</dbReference>
<evidence type="ECO:0000256" key="4">
    <source>
        <dbReference type="PIRSR" id="PIRSR000097-1"/>
    </source>
</evidence>
<dbReference type="AlphaFoldDB" id="A0A7E4UVU4"/>
<dbReference type="SUPFAM" id="SSF51430">
    <property type="entry name" value="NAD(P)-linked oxidoreductase"/>
    <property type="match status" value="1"/>
</dbReference>
<dbReference type="FunFam" id="3.20.20.100:FF:000006">
    <property type="entry name" value="Aldo-keto reductase family 1 member A1"/>
    <property type="match status" value="1"/>
</dbReference>
<reference evidence="9" key="2">
    <citation type="submission" date="2020-10" db="UniProtKB">
        <authorList>
            <consortium name="WormBaseParasite"/>
        </authorList>
    </citation>
    <scope>IDENTIFICATION</scope>
</reference>
<evidence type="ECO:0000313" key="9">
    <source>
        <dbReference type="WBParaSite" id="Pan_g13452.t1"/>
    </source>
</evidence>
<dbReference type="InterPro" id="IPR023210">
    <property type="entry name" value="NADP_OxRdtase_dom"/>
</dbReference>
<reference evidence="8" key="1">
    <citation type="journal article" date="2013" name="Genetics">
        <title>The draft genome and transcriptome of Panagrellus redivivus are shaped by the harsh demands of a free-living lifestyle.</title>
        <authorList>
            <person name="Srinivasan J."/>
            <person name="Dillman A.R."/>
            <person name="Macchietto M.G."/>
            <person name="Heikkinen L."/>
            <person name="Lakso M."/>
            <person name="Fracchia K.M."/>
            <person name="Antoshechkin I."/>
            <person name="Mortazavi A."/>
            <person name="Wong G."/>
            <person name="Sternberg P.W."/>
        </authorList>
    </citation>
    <scope>NUCLEOTIDE SEQUENCE [LARGE SCALE GENOMIC DNA]</scope>
    <source>
        <strain evidence="8">MT8872</strain>
    </source>
</reference>
<comment type="similarity">
    <text evidence="1">Belongs to the aldo/keto reductase family.</text>
</comment>
<dbReference type="Pfam" id="PF00248">
    <property type="entry name" value="Aldo_ket_red"/>
    <property type="match status" value="1"/>
</dbReference>
<dbReference type="WBParaSite" id="Pan_g13452.t1">
    <property type="protein sequence ID" value="Pan_g13452.t1"/>
    <property type="gene ID" value="Pan_g13452"/>
</dbReference>
<organism evidence="8 9">
    <name type="scientific">Panagrellus redivivus</name>
    <name type="common">Microworm</name>
    <dbReference type="NCBI Taxonomy" id="6233"/>
    <lineage>
        <taxon>Eukaryota</taxon>
        <taxon>Metazoa</taxon>
        <taxon>Ecdysozoa</taxon>
        <taxon>Nematoda</taxon>
        <taxon>Chromadorea</taxon>
        <taxon>Rhabditida</taxon>
        <taxon>Tylenchina</taxon>
        <taxon>Panagrolaimomorpha</taxon>
        <taxon>Panagrolaimoidea</taxon>
        <taxon>Panagrolaimidae</taxon>
        <taxon>Panagrellus</taxon>
    </lineage>
</organism>
<evidence type="ECO:0000313" key="8">
    <source>
        <dbReference type="Proteomes" id="UP000492821"/>
    </source>
</evidence>
<dbReference type="InterPro" id="IPR020471">
    <property type="entry name" value="AKR"/>
</dbReference>
<dbReference type="InterPro" id="IPR036812">
    <property type="entry name" value="NAD(P)_OxRdtase_dom_sf"/>
</dbReference>
<sequence>MAIIGPTYPPEFYVRHKQKLLTLNDDDRGPLNTLDFTLNHAIPLLRSDDGIPVFGLGTWQSKAGEVGAAVKEAIKQGYRHIDCAQAYGNQKEVAEAIHDCIDEGIVTREDLWITTKIWNTFHSYDAALEAIKACLKEMRLDYFDLVLIHWPMGYEEGGEFFPWTDETKSAMKFSDVDYIDTYQALVFAQENGLTRHIGLSNFEVNQVLRITGAGLPMPQVIQVEIHVYLKQFKMMEYCQDENIALIAYSPLASTGSPFRKPSDPSVFTDKVITAIASSKEGVTNAQVALRWLLNRGIGVIPKSSKAERIAENAKALHVILTDAEMKKLDKLNKDKRFVDLKARDGHHMHFPWKK</sequence>
<dbReference type="CDD" id="cd19071">
    <property type="entry name" value="AKR_AKR1-5-like"/>
    <property type="match status" value="1"/>
</dbReference>
<evidence type="ECO:0000256" key="5">
    <source>
        <dbReference type="PIRSR" id="PIRSR000097-2"/>
    </source>
</evidence>
<protein>
    <submittedName>
        <fullName evidence="9">Aldo_ket_red domain-containing protein</fullName>
    </submittedName>
</protein>
<evidence type="ECO:0000256" key="1">
    <source>
        <dbReference type="ARBA" id="ARBA00007905"/>
    </source>
</evidence>